<proteinExistence type="predicted"/>
<accession>A0A833SVL2</accession>
<name>A0A833SVL2_PHYIN</name>
<keyword evidence="1" id="KW-0175">Coiled coil</keyword>
<keyword evidence="4" id="KW-1185">Reference proteome</keyword>
<dbReference type="AlphaFoldDB" id="A0A833SVL2"/>
<feature type="coiled-coil region" evidence="1">
    <location>
        <begin position="104"/>
        <end position="131"/>
    </location>
</feature>
<feature type="compositionally biased region" description="Basic and acidic residues" evidence="2">
    <location>
        <begin position="321"/>
        <end position="336"/>
    </location>
</feature>
<comment type="caution">
    <text evidence="3">The sequence shown here is derived from an EMBL/GenBank/DDBJ whole genome shotgun (WGS) entry which is preliminary data.</text>
</comment>
<dbReference type="EMBL" id="WSZM01000443">
    <property type="protein sequence ID" value="KAF4032985.1"/>
    <property type="molecule type" value="Genomic_DNA"/>
</dbReference>
<dbReference type="Proteomes" id="UP000602510">
    <property type="component" value="Unassembled WGS sequence"/>
</dbReference>
<sequence>MEDTRYAIRQGRILANEGLDEHAVETWKEALSGAYASQDYAGMFVLSGNIGEACVQIAMQSKGSPTASKLLQEAVQNLDYALQIVEQCSLRDVLGGYRVLYQGVRRAEALKRKAQKLINTLQSVEKETKREVPPCTTCEGAEKEAILDENDGCYYCKRCFDEYYATTPVPDDLVCDEKKKKVDAGGVDMEDRALHGWGTAQRDDKDDGGAEVVVSDVSPKSKLVEATEAAPVSRDTQMAKVARDEISEIAQVQANTADKMTQDRVRYERVELGSLADILAGKLNSENASHELEDQANTSDAGVFLTKSPSEEASEEFVANTEDRTNETKRSAKSGEKAASVNEPPVLSGSGETEDSTPDKLEYSIAQLLGIRKISPRECPNTLFKSPVRDDGTTPTPAHMKPNNSRKKSNAKKTSR</sequence>
<organism evidence="3 4">
    <name type="scientific">Phytophthora infestans</name>
    <name type="common">Potato late blight agent</name>
    <name type="synonym">Botrytis infestans</name>
    <dbReference type="NCBI Taxonomy" id="4787"/>
    <lineage>
        <taxon>Eukaryota</taxon>
        <taxon>Sar</taxon>
        <taxon>Stramenopiles</taxon>
        <taxon>Oomycota</taxon>
        <taxon>Peronosporomycetes</taxon>
        <taxon>Peronosporales</taxon>
        <taxon>Peronosporaceae</taxon>
        <taxon>Phytophthora</taxon>
    </lineage>
</organism>
<evidence type="ECO:0000313" key="3">
    <source>
        <dbReference type="EMBL" id="KAF4032985.1"/>
    </source>
</evidence>
<evidence type="ECO:0000313" key="4">
    <source>
        <dbReference type="Proteomes" id="UP000602510"/>
    </source>
</evidence>
<reference evidence="3" key="1">
    <citation type="submission" date="2020-04" db="EMBL/GenBank/DDBJ databases">
        <title>Hybrid Assembly of Korean Phytophthora infestans isolates.</title>
        <authorList>
            <person name="Prokchorchik M."/>
            <person name="Lee Y."/>
            <person name="Seo J."/>
            <person name="Cho J.-H."/>
            <person name="Park Y.-E."/>
            <person name="Jang D.-C."/>
            <person name="Im J.-S."/>
            <person name="Choi J.-G."/>
            <person name="Park H.-J."/>
            <person name="Lee G.-B."/>
            <person name="Lee Y.-G."/>
            <person name="Hong S.-Y."/>
            <person name="Cho K."/>
            <person name="Sohn K.H."/>
        </authorList>
    </citation>
    <scope>NUCLEOTIDE SEQUENCE</scope>
    <source>
        <strain evidence="3">KR_1_A1</strain>
    </source>
</reference>
<evidence type="ECO:0000256" key="2">
    <source>
        <dbReference type="SAM" id="MobiDB-lite"/>
    </source>
</evidence>
<feature type="compositionally biased region" description="Basic residues" evidence="2">
    <location>
        <begin position="404"/>
        <end position="416"/>
    </location>
</feature>
<feature type="region of interest" description="Disordered" evidence="2">
    <location>
        <begin position="376"/>
        <end position="416"/>
    </location>
</feature>
<evidence type="ECO:0000256" key="1">
    <source>
        <dbReference type="SAM" id="Coils"/>
    </source>
</evidence>
<feature type="region of interest" description="Disordered" evidence="2">
    <location>
        <begin position="309"/>
        <end position="361"/>
    </location>
</feature>
<protein>
    <submittedName>
        <fullName evidence="3">Uncharacterized protein</fullName>
    </submittedName>
</protein>
<gene>
    <name evidence="3" type="ORF">GN244_ATG15090</name>
</gene>